<protein>
    <submittedName>
        <fullName evidence="2">2739_t:CDS:1</fullName>
    </submittedName>
</protein>
<evidence type="ECO:0000256" key="1">
    <source>
        <dbReference type="SAM" id="SignalP"/>
    </source>
</evidence>
<proteinExistence type="predicted"/>
<sequence>MIRTVTKIIFLTSFLLLVVNIQSIPVPLVFVDQPFYVHSSNLVRRGIIPFAGSLGLLGGTGYGKLKNYPVGTSATSSNGAINQSAGQATELSDSSNVAAGGTYQGSSGGTYGKYGSRLSPLFLKNKVLGMGMPIL</sequence>
<organism evidence="2 3">
    <name type="scientific">Acaulospora morrowiae</name>
    <dbReference type="NCBI Taxonomy" id="94023"/>
    <lineage>
        <taxon>Eukaryota</taxon>
        <taxon>Fungi</taxon>
        <taxon>Fungi incertae sedis</taxon>
        <taxon>Mucoromycota</taxon>
        <taxon>Glomeromycotina</taxon>
        <taxon>Glomeromycetes</taxon>
        <taxon>Diversisporales</taxon>
        <taxon>Acaulosporaceae</taxon>
        <taxon>Acaulospora</taxon>
    </lineage>
</organism>
<dbReference type="AlphaFoldDB" id="A0A9N8V899"/>
<evidence type="ECO:0000313" key="2">
    <source>
        <dbReference type="EMBL" id="CAG8438227.1"/>
    </source>
</evidence>
<evidence type="ECO:0000313" key="3">
    <source>
        <dbReference type="Proteomes" id="UP000789342"/>
    </source>
</evidence>
<keyword evidence="1" id="KW-0732">Signal</keyword>
<accession>A0A9N8V899</accession>
<keyword evidence="3" id="KW-1185">Reference proteome</keyword>
<name>A0A9N8V899_9GLOM</name>
<feature type="chain" id="PRO_5040475833" evidence="1">
    <location>
        <begin position="24"/>
        <end position="135"/>
    </location>
</feature>
<comment type="caution">
    <text evidence="2">The sequence shown here is derived from an EMBL/GenBank/DDBJ whole genome shotgun (WGS) entry which is preliminary data.</text>
</comment>
<feature type="signal peptide" evidence="1">
    <location>
        <begin position="1"/>
        <end position="23"/>
    </location>
</feature>
<dbReference type="EMBL" id="CAJVPV010000014">
    <property type="protein sequence ID" value="CAG8438227.1"/>
    <property type="molecule type" value="Genomic_DNA"/>
</dbReference>
<dbReference type="Proteomes" id="UP000789342">
    <property type="component" value="Unassembled WGS sequence"/>
</dbReference>
<gene>
    <name evidence="2" type="ORF">AMORRO_LOCUS75</name>
</gene>
<reference evidence="2" key="1">
    <citation type="submission" date="2021-06" db="EMBL/GenBank/DDBJ databases">
        <authorList>
            <person name="Kallberg Y."/>
            <person name="Tangrot J."/>
            <person name="Rosling A."/>
        </authorList>
    </citation>
    <scope>NUCLEOTIDE SEQUENCE</scope>
    <source>
        <strain evidence="2">CL551</strain>
    </source>
</reference>